<dbReference type="PROSITE" id="PS50004">
    <property type="entry name" value="C2"/>
    <property type="match status" value="1"/>
</dbReference>
<dbReference type="Gene3D" id="2.60.40.150">
    <property type="entry name" value="C2 domain"/>
    <property type="match status" value="1"/>
</dbReference>
<evidence type="ECO:0000313" key="3">
    <source>
        <dbReference type="Proteomes" id="UP001439008"/>
    </source>
</evidence>
<feature type="domain" description="C2" evidence="1">
    <location>
        <begin position="1"/>
        <end position="103"/>
    </location>
</feature>
<organism evidence="2 3">
    <name type="scientific">Bonamia ostreae</name>
    <dbReference type="NCBI Taxonomy" id="126728"/>
    <lineage>
        <taxon>Eukaryota</taxon>
        <taxon>Sar</taxon>
        <taxon>Rhizaria</taxon>
        <taxon>Endomyxa</taxon>
        <taxon>Ascetosporea</taxon>
        <taxon>Haplosporida</taxon>
        <taxon>Bonamia</taxon>
    </lineage>
</organism>
<dbReference type="CDD" id="cd00030">
    <property type="entry name" value="C2"/>
    <property type="match status" value="1"/>
</dbReference>
<sequence length="286" mass="32862">MVESHYLISAYIKKGSDLKFKDDRKGNPFCQFEVTGLRKLTEMRLRTSNPVWNERLDIVTDTKPKSALLVCKDFVDTKNHLEVGRAVIALDTLLHDGVDELTIPINRLDVAGTIEGKGEIGLNLNFKRIPSNRHHHFSWTHLLHFDIENIEDLPLYARCIEKGSELVLRVKFGIQQFATQFFDNTESGLDSSGFLFVDDESMRRDDLEFKLVIRRDETEHLIGQGRLAVEALFSDFEEQLKNKVVLTEKLKVGVNLQLAMLQATRNLKIFVISSLWVKFLFEDSPL</sequence>
<keyword evidence="3" id="KW-1185">Reference proteome</keyword>
<gene>
    <name evidence="2" type="ORF">MHBO_001675</name>
</gene>
<evidence type="ECO:0000313" key="2">
    <source>
        <dbReference type="EMBL" id="MES1919931.1"/>
    </source>
</evidence>
<name>A0ABV2AJS4_9EUKA</name>
<dbReference type="Pfam" id="PF00168">
    <property type="entry name" value="C2"/>
    <property type="match status" value="1"/>
</dbReference>
<proteinExistence type="predicted"/>
<protein>
    <recommendedName>
        <fullName evidence="1">C2 domain-containing protein</fullName>
    </recommendedName>
</protein>
<dbReference type="SUPFAM" id="SSF49562">
    <property type="entry name" value="C2 domain (Calcium/lipid-binding domain, CaLB)"/>
    <property type="match status" value="1"/>
</dbReference>
<accession>A0ABV2AJS4</accession>
<dbReference type="InterPro" id="IPR035892">
    <property type="entry name" value="C2_domain_sf"/>
</dbReference>
<dbReference type="EMBL" id="JBDODL010000447">
    <property type="protein sequence ID" value="MES1919931.1"/>
    <property type="molecule type" value="Genomic_DNA"/>
</dbReference>
<dbReference type="Proteomes" id="UP001439008">
    <property type="component" value="Unassembled WGS sequence"/>
</dbReference>
<dbReference type="InterPro" id="IPR000008">
    <property type="entry name" value="C2_dom"/>
</dbReference>
<reference evidence="2 3" key="1">
    <citation type="journal article" date="2024" name="BMC Biol.">
        <title>Comparative genomics of Ascetosporea gives new insight into the evolutionary basis for animal parasitism in Rhizaria.</title>
        <authorList>
            <person name="Hiltunen Thoren M."/>
            <person name="Onut-Brannstrom I."/>
            <person name="Alfjorden A."/>
            <person name="Peckova H."/>
            <person name="Swords F."/>
            <person name="Hooper C."/>
            <person name="Holzer A.S."/>
            <person name="Bass D."/>
            <person name="Burki F."/>
        </authorList>
    </citation>
    <scope>NUCLEOTIDE SEQUENCE [LARGE SCALE GENOMIC DNA]</scope>
    <source>
        <strain evidence="2">20-A016</strain>
    </source>
</reference>
<comment type="caution">
    <text evidence="2">The sequence shown here is derived from an EMBL/GenBank/DDBJ whole genome shotgun (WGS) entry which is preliminary data.</text>
</comment>
<dbReference type="SMART" id="SM00239">
    <property type="entry name" value="C2"/>
    <property type="match status" value="1"/>
</dbReference>
<evidence type="ECO:0000259" key="1">
    <source>
        <dbReference type="PROSITE" id="PS50004"/>
    </source>
</evidence>